<gene>
    <name evidence="2" type="ORF">GPUH_LOCUS6504</name>
</gene>
<accession>A0A183DCR3</accession>
<evidence type="ECO:0000313" key="4">
    <source>
        <dbReference type="WBParaSite" id="GPUH_0000651301-mRNA-1"/>
    </source>
</evidence>
<dbReference type="OrthoDB" id="6159259at2759"/>
<evidence type="ECO:0000259" key="1">
    <source>
        <dbReference type="SMART" id="SM00513"/>
    </source>
</evidence>
<dbReference type="Gene3D" id="1.10.720.30">
    <property type="entry name" value="SAP domain"/>
    <property type="match status" value="1"/>
</dbReference>
<dbReference type="SMART" id="SM00513">
    <property type="entry name" value="SAP"/>
    <property type="match status" value="1"/>
</dbReference>
<dbReference type="AlphaFoldDB" id="A0A183DCR3"/>
<proteinExistence type="predicted"/>
<dbReference type="Pfam" id="PF02037">
    <property type="entry name" value="SAP"/>
    <property type="match status" value="1"/>
</dbReference>
<evidence type="ECO:0000313" key="3">
    <source>
        <dbReference type="Proteomes" id="UP000271098"/>
    </source>
</evidence>
<sequence length="170" mass="20120">MILGRFSHLPTTVEDDEGSEVVFELVDTYDADSDIYYRKLRKCRARAKKYSRSPRYRLSLETLALLRRRRAMIAFHDTGVKYKLLCKEIRKKMKEDYDKFRTKRLAQKRSIDKAWDEVAELRQELMARDLEAKGVKSVLCSRLQEALDKEKAQEEGKEMEVRVYFQTAAL</sequence>
<protein>
    <submittedName>
        <fullName evidence="4">SAP domain-containing protein</fullName>
    </submittedName>
</protein>
<reference evidence="4" key="1">
    <citation type="submission" date="2016-06" db="UniProtKB">
        <authorList>
            <consortium name="WormBaseParasite"/>
        </authorList>
    </citation>
    <scope>IDENTIFICATION</scope>
</reference>
<dbReference type="SUPFAM" id="SSF68906">
    <property type="entry name" value="SAP domain"/>
    <property type="match status" value="1"/>
</dbReference>
<dbReference type="WBParaSite" id="GPUH_0000651301-mRNA-1">
    <property type="protein sequence ID" value="GPUH_0000651301-mRNA-1"/>
    <property type="gene ID" value="GPUH_0000651301"/>
</dbReference>
<dbReference type="InterPro" id="IPR003034">
    <property type="entry name" value="SAP_dom"/>
</dbReference>
<evidence type="ECO:0000313" key="2">
    <source>
        <dbReference type="EMBL" id="VDK54962.1"/>
    </source>
</evidence>
<dbReference type="Proteomes" id="UP000271098">
    <property type="component" value="Unassembled WGS sequence"/>
</dbReference>
<feature type="domain" description="SAP" evidence="1">
    <location>
        <begin position="118"/>
        <end position="147"/>
    </location>
</feature>
<name>A0A183DCR3_9BILA</name>
<keyword evidence="3" id="KW-1185">Reference proteome</keyword>
<reference evidence="2 3" key="2">
    <citation type="submission" date="2018-11" db="EMBL/GenBank/DDBJ databases">
        <authorList>
            <consortium name="Pathogen Informatics"/>
        </authorList>
    </citation>
    <scope>NUCLEOTIDE SEQUENCE [LARGE SCALE GENOMIC DNA]</scope>
</reference>
<dbReference type="InterPro" id="IPR036361">
    <property type="entry name" value="SAP_dom_sf"/>
</dbReference>
<organism evidence="4">
    <name type="scientific">Gongylonema pulchrum</name>
    <dbReference type="NCBI Taxonomy" id="637853"/>
    <lineage>
        <taxon>Eukaryota</taxon>
        <taxon>Metazoa</taxon>
        <taxon>Ecdysozoa</taxon>
        <taxon>Nematoda</taxon>
        <taxon>Chromadorea</taxon>
        <taxon>Rhabditida</taxon>
        <taxon>Spirurina</taxon>
        <taxon>Spiruromorpha</taxon>
        <taxon>Spiruroidea</taxon>
        <taxon>Gongylonematidae</taxon>
        <taxon>Gongylonema</taxon>
    </lineage>
</organism>
<dbReference type="EMBL" id="UYRT01015394">
    <property type="protein sequence ID" value="VDK54962.1"/>
    <property type="molecule type" value="Genomic_DNA"/>
</dbReference>